<keyword evidence="1" id="KW-0812">Transmembrane</keyword>
<feature type="transmembrane region" description="Helical" evidence="1">
    <location>
        <begin position="6"/>
        <end position="27"/>
    </location>
</feature>
<accession>A0AA35LDL8</accession>
<name>A0AA35LDL8_9SAUR</name>
<sequence length="116" mass="13125">MFKYSYFVLGILYFCTGLIFMFLKTFCTFSVSSNKRIIANWTPSEVLSAPFPFRVAGPASGLTESLSREKILLWGKALGEWWVVGNERPLFGGSALLWHRLIISDFIFMGVGRTTN</sequence>
<protein>
    <submittedName>
        <fullName evidence="2">Uncharacterized protein</fullName>
    </submittedName>
</protein>
<organism evidence="2 3">
    <name type="scientific">Podarcis lilfordi</name>
    <name type="common">Lilford's wall lizard</name>
    <dbReference type="NCBI Taxonomy" id="74358"/>
    <lineage>
        <taxon>Eukaryota</taxon>
        <taxon>Metazoa</taxon>
        <taxon>Chordata</taxon>
        <taxon>Craniata</taxon>
        <taxon>Vertebrata</taxon>
        <taxon>Euteleostomi</taxon>
        <taxon>Lepidosauria</taxon>
        <taxon>Squamata</taxon>
        <taxon>Bifurcata</taxon>
        <taxon>Unidentata</taxon>
        <taxon>Episquamata</taxon>
        <taxon>Laterata</taxon>
        <taxon>Lacertibaenia</taxon>
        <taxon>Lacertidae</taxon>
        <taxon>Podarcis</taxon>
    </lineage>
</organism>
<gene>
    <name evidence="2" type="ORF">PODLI_1B011851</name>
</gene>
<reference evidence="2" key="1">
    <citation type="submission" date="2022-12" db="EMBL/GenBank/DDBJ databases">
        <authorList>
            <person name="Alioto T."/>
            <person name="Alioto T."/>
            <person name="Gomez Garrido J."/>
        </authorList>
    </citation>
    <scope>NUCLEOTIDE SEQUENCE</scope>
</reference>
<proteinExistence type="predicted"/>
<dbReference type="EMBL" id="OX395140">
    <property type="protein sequence ID" value="CAI5794405.1"/>
    <property type="molecule type" value="Genomic_DNA"/>
</dbReference>
<dbReference type="Proteomes" id="UP001178461">
    <property type="component" value="Chromosome Z"/>
</dbReference>
<keyword evidence="1" id="KW-1133">Transmembrane helix</keyword>
<keyword evidence="1" id="KW-0472">Membrane</keyword>
<dbReference type="AlphaFoldDB" id="A0AA35LDL8"/>
<keyword evidence="3" id="KW-1185">Reference proteome</keyword>
<evidence type="ECO:0000313" key="2">
    <source>
        <dbReference type="EMBL" id="CAI5794405.1"/>
    </source>
</evidence>
<evidence type="ECO:0000313" key="3">
    <source>
        <dbReference type="Proteomes" id="UP001178461"/>
    </source>
</evidence>
<evidence type="ECO:0000256" key="1">
    <source>
        <dbReference type="SAM" id="Phobius"/>
    </source>
</evidence>